<dbReference type="Proteomes" id="UP000190906">
    <property type="component" value="Unassembled WGS sequence"/>
</dbReference>
<organism evidence="1 2">
    <name type="scientific">Bacillus cereus</name>
    <dbReference type="NCBI Taxonomy" id="1396"/>
    <lineage>
        <taxon>Bacteria</taxon>
        <taxon>Bacillati</taxon>
        <taxon>Bacillota</taxon>
        <taxon>Bacilli</taxon>
        <taxon>Bacillales</taxon>
        <taxon>Bacillaceae</taxon>
        <taxon>Bacillus</taxon>
        <taxon>Bacillus cereus group</taxon>
    </lineage>
</organism>
<evidence type="ECO:0000313" key="1">
    <source>
        <dbReference type="EMBL" id="OOR10824.1"/>
    </source>
</evidence>
<dbReference type="EMBL" id="MUAJ01000022">
    <property type="protein sequence ID" value="OOR10824.1"/>
    <property type="molecule type" value="Genomic_DNA"/>
</dbReference>
<sequence>MLENLIKLGEALGTEVKQSMDTKFCESVNFEVWVSKSILYLENYQKGSLITEKVKARYRGIENINNYDFYQFLLGSLKAIRDFEYEEIPVIEL</sequence>
<name>A0A1S9TLD1_BACCE</name>
<protein>
    <submittedName>
        <fullName evidence="1">Uncharacterized protein</fullName>
    </submittedName>
</protein>
<dbReference type="AlphaFoldDB" id="A0A1S9TLD1"/>
<evidence type="ECO:0000313" key="2">
    <source>
        <dbReference type="Proteomes" id="UP000190906"/>
    </source>
</evidence>
<reference evidence="1 2" key="1">
    <citation type="submission" date="2017-01" db="EMBL/GenBank/DDBJ databases">
        <title>Bacillus cereus isolates.</title>
        <authorList>
            <person name="Beno S.M."/>
        </authorList>
    </citation>
    <scope>NUCLEOTIDE SEQUENCE [LARGE SCALE GENOMIC DNA]</scope>
    <source>
        <strain evidence="1 2">FSL H8-0485</strain>
    </source>
</reference>
<proteinExistence type="predicted"/>
<gene>
    <name evidence="1" type="ORF">BW897_20920</name>
</gene>
<comment type="caution">
    <text evidence="1">The sequence shown here is derived from an EMBL/GenBank/DDBJ whole genome shotgun (WGS) entry which is preliminary data.</text>
</comment>
<accession>A0A1S9TLD1</accession>
<dbReference type="RefSeq" id="WP_078205123.1">
    <property type="nucleotide sequence ID" value="NZ_MUAJ01000022.1"/>
</dbReference>